<keyword evidence="5" id="KW-0539">Nucleus</keyword>
<evidence type="ECO:0000256" key="1">
    <source>
        <dbReference type="ARBA" id="ARBA00004123"/>
    </source>
</evidence>
<evidence type="ECO:0000256" key="4">
    <source>
        <dbReference type="ARBA" id="ARBA00022833"/>
    </source>
</evidence>
<evidence type="ECO:0000256" key="3">
    <source>
        <dbReference type="ARBA" id="ARBA00022771"/>
    </source>
</evidence>
<sequence>MDRKMKGDGAVYEDLKSFAVPESEPPPKRRRTAEDFFSFCQFILEYENYDAIKQEELRLKPASPVGSSGSTEDSFSSDSNCSNSSLGINKQTDVESEEDSWDMITCFCMKPFAGRPMIECSQCLTWVHLSCAKIRRNNIPEEFSCQHCKESANSKRRSQRVRGERRLST</sequence>
<evidence type="ECO:0000256" key="2">
    <source>
        <dbReference type="ARBA" id="ARBA00022723"/>
    </source>
</evidence>
<name>A0ABM1BCJ0_LIMPO</name>
<dbReference type="InterPro" id="IPR001965">
    <property type="entry name" value="Znf_PHD"/>
</dbReference>
<accession>A0ABM1BCJ0</accession>
<reference evidence="9" key="1">
    <citation type="submission" date="2025-08" db="UniProtKB">
        <authorList>
            <consortium name="RefSeq"/>
        </authorList>
    </citation>
    <scope>IDENTIFICATION</scope>
    <source>
        <tissue evidence="9">Muscle</tissue>
    </source>
</reference>
<feature type="compositionally biased region" description="Low complexity" evidence="6">
    <location>
        <begin position="66"/>
        <end position="85"/>
    </location>
</feature>
<evidence type="ECO:0000313" key="9">
    <source>
        <dbReference type="RefSeq" id="XP_013779249.1"/>
    </source>
</evidence>
<evidence type="ECO:0000313" key="8">
    <source>
        <dbReference type="Proteomes" id="UP000694941"/>
    </source>
</evidence>
<dbReference type="PROSITE" id="PS01359">
    <property type="entry name" value="ZF_PHD_1"/>
    <property type="match status" value="1"/>
</dbReference>
<comment type="subcellular location">
    <subcellularLocation>
        <location evidence="1">Nucleus</location>
    </subcellularLocation>
</comment>
<dbReference type="InterPro" id="IPR011011">
    <property type="entry name" value="Znf_FYVE_PHD"/>
</dbReference>
<dbReference type="Proteomes" id="UP000694941">
    <property type="component" value="Unplaced"/>
</dbReference>
<dbReference type="InterPro" id="IPR019787">
    <property type="entry name" value="Znf_PHD-finger"/>
</dbReference>
<feature type="domain" description="Zinc finger PHD-type" evidence="7">
    <location>
        <begin position="105"/>
        <end position="149"/>
    </location>
</feature>
<dbReference type="InterPro" id="IPR013083">
    <property type="entry name" value="Znf_RING/FYVE/PHD"/>
</dbReference>
<dbReference type="GeneID" id="106463732"/>
<dbReference type="CDD" id="cd15546">
    <property type="entry name" value="PHD_PHF13_like"/>
    <property type="match status" value="1"/>
</dbReference>
<dbReference type="Pfam" id="PF00628">
    <property type="entry name" value="PHD"/>
    <property type="match status" value="1"/>
</dbReference>
<evidence type="ECO:0000259" key="7">
    <source>
        <dbReference type="SMART" id="SM00249"/>
    </source>
</evidence>
<protein>
    <submittedName>
        <fullName evidence="9">PHD finger protein 13-like</fullName>
    </submittedName>
</protein>
<keyword evidence="8" id="KW-1185">Reference proteome</keyword>
<feature type="region of interest" description="Disordered" evidence="6">
    <location>
        <begin position="60"/>
        <end position="94"/>
    </location>
</feature>
<organism evidence="8 9">
    <name type="scientific">Limulus polyphemus</name>
    <name type="common">Atlantic horseshoe crab</name>
    <dbReference type="NCBI Taxonomy" id="6850"/>
    <lineage>
        <taxon>Eukaryota</taxon>
        <taxon>Metazoa</taxon>
        <taxon>Ecdysozoa</taxon>
        <taxon>Arthropoda</taxon>
        <taxon>Chelicerata</taxon>
        <taxon>Merostomata</taxon>
        <taxon>Xiphosura</taxon>
        <taxon>Limulidae</taxon>
        <taxon>Limulus</taxon>
    </lineage>
</organism>
<dbReference type="RefSeq" id="XP_013779249.1">
    <property type="nucleotide sequence ID" value="XM_013923795.2"/>
</dbReference>
<dbReference type="SMART" id="SM00249">
    <property type="entry name" value="PHD"/>
    <property type="match status" value="1"/>
</dbReference>
<keyword evidence="3" id="KW-0863">Zinc-finger</keyword>
<keyword evidence="4" id="KW-0862">Zinc</keyword>
<dbReference type="Gene3D" id="3.30.40.10">
    <property type="entry name" value="Zinc/RING finger domain, C3HC4 (zinc finger)"/>
    <property type="match status" value="1"/>
</dbReference>
<evidence type="ECO:0000256" key="6">
    <source>
        <dbReference type="SAM" id="MobiDB-lite"/>
    </source>
</evidence>
<evidence type="ECO:0000256" key="5">
    <source>
        <dbReference type="ARBA" id="ARBA00023242"/>
    </source>
</evidence>
<dbReference type="InterPro" id="IPR019786">
    <property type="entry name" value="Zinc_finger_PHD-type_CS"/>
</dbReference>
<dbReference type="SUPFAM" id="SSF57903">
    <property type="entry name" value="FYVE/PHD zinc finger"/>
    <property type="match status" value="1"/>
</dbReference>
<proteinExistence type="predicted"/>
<dbReference type="PANTHER" id="PTHR14571:SF9">
    <property type="entry name" value="HISTONE-LYSINE N-METHYLTRANSFERASE SET-26-RELATED"/>
    <property type="match status" value="1"/>
</dbReference>
<gene>
    <name evidence="9" type="primary">LOC106463732</name>
</gene>
<keyword evidence="2" id="KW-0479">Metal-binding</keyword>
<dbReference type="PANTHER" id="PTHR14571">
    <property type="entry name" value="HISTONE-LYSINE N-METHYLTRANSFERASE SET-26-RELATED"/>
    <property type="match status" value="1"/>
</dbReference>